<feature type="transmembrane region" description="Helical" evidence="1">
    <location>
        <begin position="6"/>
        <end position="25"/>
    </location>
</feature>
<gene>
    <name evidence="2" type="ORF">ASNO1_19780</name>
</gene>
<dbReference type="Proteomes" id="UP001342631">
    <property type="component" value="Unassembled WGS sequence"/>
</dbReference>
<dbReference type="EMBL" id="BTTX01000002">
    <property type="protein sequence ID" value="GMU05725.1"/>
    <property type="molecule type" value="Genomic_DNA"/>
</dbReference>
<name>A0ABQ6QNX4_9BACT</name>
<organism evidence="2 3">
    <name type="scientific">Corallococcus caeni</name>
    <dbReference type="NCBI Taxonomy" id="3082388"/>
    <lineage>
        <taxon>Bacteria</taxon>
        <taxon>Pseudomonadati</taxon>
        <taxon>Myxococcota</taxon>
        <taxon>Myxococcia</taxon>
        <taxon>Myxococcales</taxon>
        <taxon>Cystobacterineae</taxon>
        <taxon>Myxococcaceae</taxon>
        <taxon>Corallococcus</taxon>
    </lineage>
</organism>
<evidence type="ECO:0000313" key="2">
    <source>
        <dbReference type="EMBL" id="GMU05725.1"/>
    </source>
</evidence>
<proteinExistence type="predicted"/>
<evidence type="ECO:0000313" key="3">
    <source>
        <dbReference type="Proteomes" id="UP001342631"/>
    </source>
</evidence>
<keyword evidence="1" id="KW-0812">Transmembrane</keyword>
<comment type="caution">
    <text evidence="2">The sequence shown here is derived from an EMBL/GenBank/DDBJ whole genome shotgun (WGS) entry which is preliminary data.</text>
</comment>
<reference evidence="2 3" key="1">
    <citation type="journal article" date="2024" name="Arch. Microbiol.">
        <title>Corallococcus caeni sp. nov., a novel myxobacterium isolated from activated sludge.</title>
        <authorList>
            <person name="Tomita S."/>
            <person name="Nakai R."/>
            <person name="Kuroda K."/>
            <person name="Kurashita H."/>
            <person name="Hatamoto M."/>
            <person name="Yamaguchi T."/>
            <person name="Narihiro T."/>
        </authorList>
    </citation>
    <scope>NUCLEOTIDE SEQUENCE [LARGE SCALE GENOMIC DNA]</scope>
    <source>
        <strain evidence="2 3">NO1</strain>
    </source>
</reference>
<protein>
    <submittedName>
        <fullName evidence="2">Uncharacterized protein</fullName>
    </submittedName>
</protein>
<keyword evidence="3" id="KW-1185">Reference proteome</keyword>
<keyword evidence="1" id="KW-0472">Membrane</keyword>
<sequence>MPGPPIGGVCFLVTPIVGGFLGYGLSHRSTAARPPTKLFLPGARVVPVLGMSREGGVVSGLAGQF</sequence>
<keyword evidence="1" id="KW-1133">Transmembrane helix</keyword>
<evidence type="ECO:0000256" key="1">
    <source>
        <dbReference type="SAM" id="Phobius"/>
    </source>
</evidence>
<accession>A0ABQ6QNX4</accession>